<accession>A0ABR3GD99</accession>
<sequence>MAKSQKRTRFPESGAGKTRGNPTTRRRVTKPRNATRKPTKKTAKETAKRAPTGEGPSPMSLSNACGLELDDVLNSEFILDSEEQQHHMYNVDQNYRMSRGLQLYCVLGLEAELYGGELKRYGTGTVQDRELTSGVEEDFELCEVFPDLGRCSPHALETLIWSDKVTRWSSRRKFIVE</sequence>
<comment type="caution">
    <text evidence="2">The sequence shown here is derived from an EMBL/GenBank/DDBJ whole genome shotgun (WGS) entry which is preliminary data.</text>
</comment>
<evidence type="ECO:0000313" key="3">
    <source>
        <dbReference type="Proteomes" id="UP001447188"/>
    </source>
</evidence>
<dbReference type="EMBL" id="JBBBZM010000113">
    <property type="protein sequence ID" value="KAL0633811.1"/>
    <property type="molecule type" value="Genomic_DNA"/>
</dbReference>
<gene>
    <name evidence="2" type="ORF">Q9L58_007294</name>
</gene>
<feature type="region of interest" description="Disordered" evidence="1">
    <location>
        <begin position="1"/>
        <end position="63"/>
    </location>
</feature>
<reference evidence="2 3" key="1">
    <citation type="submission" date="2024-02" db="EMBL/GenBank/DDBJ databases">
        <title>Discinaceae phylogenomics.</title>
        <authorList>
            <person name="Dirks A.C."/>
            <person name="James T.Y."/>
        </authorList>
    </citation>
    <scope>NUCLEOTIDE SEQUENCE [LARGE SCALE GENOMIC DNA]</scope>
    <source>
        <strain evidence="2 3">ACD0624</strain>
    </source>
</reference>
<feature type="compositionally biased region" description="Basic residues" evidence="1">
    <location>
        <begin position="24"/>
        <end position="41"/>
    </location>
</feature>
<keyword evidence="3" id="KW-1185">Reference proteome</keyword>
<dbReference type="Proteomes" id="UP001447188">
    <property type="component" value="Unassembled WGS sequence"/>
</dbReference>
<proteinExistence type="predicted"/>
<protein>
    <submittedName>
        <fullName evidence="2">Uncharacterized protein</fullName>
    </submittedName>
</protein>
<evidence type="ECO:0000256" key="1">
    <source>
        <dbReference type="SAM" id="MobiDB-lite"/>
    </source>
</evidence>
<name>A0ABR3GD99_9PEZI</name>
<evidence type="ECO:0000313" key="2">
    <source>
        <dbReference type="EMBL" id="KAL0633811.1"/>
    </source>
</evidence>
<organism evidence="2 3">
    <name type="scientific">Discina gigas</name>
    <dbReference type="NCBI Taxonomy" id="1032678"/>
    <lineage>
        <taxon>Eukaryota</taxon>
        <taxon>Fungi</taxon>
        <taxon>Dikarya</taxon>
        <taxon>Ascomycota</taxon>
        <taxon>Pezizomycotina</taxon>
        <taxon>Pezizomycetes</taxon>
        <taxon>Pezizales</taxon>
        <taxon>Discinaceae</taxon>
        <taxon>Discina</taxon>
    </lineage>
</organism>